<feature type="domain" description="S-adenosylmethionine-dependent methyltransferase Rv2258c-like winged HTH" evidence="2">
    <location>
        <begin position="22"/>
        <end position="92"/>
    </location>
</feature>
<dbReference type="InterPro" id="IPR029063">
    <property type="entry name" value="SAM-dependent_MTases_sf"/>
</dbReference>
<dbReference type="Proteomes" id="UP001144280">
    <property type="component" value="Unassembled WGS sequence"/>
</dbReference>
<evidence type="ECO:0000259" key="2">
    <source>
        <dbReference type="Pfam" id="PF21320"/>
    </source>
</evidence>
<comment type="caution">
    <text evidence="3">The sequence shown here is derived from an EMBL/GenBank/DDBJ whole genome shotgun (WGS) entry which is preliminary data.</text>
</comment>
<reference evidence="3" key="1">
    <citation type="submission" date="2022-12" db="EMBL/GenBank/DDBJ databases">
        <title>New Phytohabitans aurantiacus sp. RD004123 nov., an actinomycete isolated from soil.</title>
        <authorList>
            <person name="Triningsih D.W."/>
            <person name="Harunari E."/>
            <person name="Igarashi Y."/>
        </authorList>
    </citation>
    <scope>NUCLEOTIDE SEQUENCE</scope>
    <source>
        <strain evidence="3">RD004123</strain>
    </source>
</reference>
<feature type="domain" description="Methyltransferase" evidence="1">
    <location>
        <begin position="168"/>
        <end position="284"/>
    </location>
</feature>
<dbReference type="InterPro" id="IPR036388">
    <property type="entry name" value="WH-like_DNA-bd_sf"/>
</dbReference>
<accession>A0ABQ5QX08</accession>
<dbReference type="InterPro" id="IPR036390">
    <property type="entry name" value="WH_DNA-bd_sf"/>
</dbReference>
<dbReference type="SUPFAM" id="SSF53335">
    <property type="entry name" value="S-adenosyl-L-methionine-dependent methyltransferases"/>
    <property type="match status" value="1"/>
</dbReference>
<organism evidence="3 4">
    <name type="scientific">Phytohabitans aurantiacus</name>
    <dbReference type="NCBI Taxonomy" id="3016789"/>
    <lineage>
        <taxon>Bacteria</taxon>
        <taxon>Bacillati</taxon>
        <taxon>Actinomycetota</taxon>
        <taxon>Actinomycetes</taxon>
        <taxon>Micromonosporales</taxon>
        <taxon>Micromonosporaceae</taxon>
    </lineage>
</organism>
<dbReference type="EMBL" id="BSDI01000018">
    <property type="protein sequence ID" value="GLH98734.1"/>
    <property type="molecule type" value="Genomic_DNA"/>
</dbReference>
<dbReference type="Pfam" id="PF21320">
    <property type="entry name" value="WHD_Rv2258c"/>
    <property type="match status" value="1"/>
</dbReference>
<gene>
    <name evidence="3" type="ORF">Pa4123_40090</name>
</gene>
<dbReference type="Gene3D" id="1.10.10.10">
    <property type="entry name" value="Winged helix-like DNA-binding domain superfamily/Winged helix DNA-binding domain"/>
    <property type="match status" value="1"/>
</dbReference>
<evidence type="ECO:0000313" key="4">
    <source>
        <dbReference type="Proteomes" id="UP001144280"/>
    </source>
</evidence>
<name>A0ABQ5QX08_9ACTN</name>
<sequence>MDQARAEEFAGRLFELYTGGLLTSLIDIGFRTGLFEAAAQGPTTSAGLAERAGLDERYVREWLGALTTGGIIEYDGSGRTYTLPPEHAASLTGAGGANLATSSQIVVLLAEQVDGVTRAFREGGGVPYERFQPRFTSVMDGLGRGTYDEFLIEAWLPLAGDLTAHLARGIRVADVGCGTGHCVNLMARAYPASTFAGYDLSAGAIDRARAEAAELGLTNATFEVLDVAALPPVPAFDAVFAIDAIHDQAAPATVLRRVYEALAPGGVFFMVDINASSDLESNMDNPLAPMLYAISTLHCMTVSLASGGAGLGTVWGRELAERMLAEAGFLDTSVHDAPGDPLDLVYVTYKPDEPR</sequence>
<dbReference type="Gene3D" id="3.40.50.150">
    <property type="entry name" value="Vaccinia Virus protein VP39"/>
    <property type="match status" value="1"/>
</dbReference>
<dbReference type="PANTHER" id="PTHR45128:SF1">
    <property type="entry name" value="S-ADENOSYLMETHIONINE-DEPENDENT METHYLTRANSFERASE RV2258C"/>
    <property type="match status" value="1"/>
</dbReference>
<dbReference type="InterPro" id="IPR048711">
    <property type="entry name" value="WHD_Rv2258c"/>
</dbReference>
<dbReference type="SUPFAM" id="SSF46785">
    <property type="entry name" value="Winged helix' DNA-binding domain"/>
    <property type="match status" value="1"/>
</dbReference>
<protein>
    <submittedName>
        <fullName evidence="3">Transcriptional regulator</fullName>
    </submittedName>
</protein>
<keyword evidence="4" id="KW-1185">Reference proteome</keyword>
<proteinExistence type="predicted"/>
<dbReference type="PANTHER" id="PTHR45128">
    <property type="entry name" value="METHYLTRANSFERASE TYPE 11"/>
    <property type="match status" value="1"/>
</dbReference>
<evidence type="ECO:0000313" key="3">
    <source>
        <dbReference type="EMBL" id="GLH98734.1"/>
    </source>
</evidence>
<evidence type="ECO:0000259" key="1">
    <source>
        <dbReference type="Pfam" id="PF13847"/>
    </source>
</evidence>
<dbReference type="InterPro" id="IPR025714">
    <property type="entry name" value="Methyltranfer_dom"/>
</dbReference>
<dbReference type="InterPro" id="IPR053173">
    <property type="entry name" value="SAM-binding_MTase"/>
</dbReference>
<dbReference type="CDD" id="cd02440">
    <property type="entry name" value="AdoMet_MTases"/>
    <property type="match status" value="1"/>
</dbReference>
<dbReference type="Pfam" id="PF13847">
    <property type="entry name" value="Methyltransf_31"/>
    <property type="match status" value="1"/>
</dbReference>